<gene>
    <name evidence="2" type="ORF">PIB30_081940</name>
</gene>
<proteinExistence type="predicted"/>
<keyword evidence="3" id="KW-1185">Reference proteome</keyword>
<comment type="caution">
    <text evidence="2">The sequence shown here is derived from an EMBL/GenBank/DDBJ whole genome shotgun (WGS) entry which is preliminary data.</text>
</comment>
<feature type="compositionally biased region" description="Low complexity" evidence="1">
    <location>
        <begin position="66"/>
        <end position="82"/>
    </location>
</feature>
<feature type="region of interest" description="Disordered" evidence="1">
    <location>
        <begin position="64"/>
        <end position="87"/>
    </location>
</feature>
<protein>
    <submittedName>
        <fullName evidence="2">Uncharacterized protein</fullName>
    </submittedName>
</protein>
<accession>A0ABU6RT01</accession>
<evidence type="ECO:0000313" key="3">
    <source>
        <dbReference type="Proteomes" id="UP001341840"/>
    </source>
</evidence>
<sequence>MLLTQITYSCNEIYSFYGRGHPRIGGSQCPGQTVVKDSGIEQEAVGEAYLESPLRMIRYSASTLGSCTSRSKPSSTRRPPATESARWTLRNATSCEELSSLKHTTVEA</sequence>
<name>A0ABU6RT01_9FABA</name>
<dbReference type="EMBL" id="JASCZI010031451">
    <property type="protein sequence ID" value="MED6126788.1"/>
    <property type="molecule type" value="Genomic_DNA"/>
</dbReference>
<reference evidence="2 3" key="1">
    <citation type="journal article" date="2023" name="Plants (Basel)">
        <title>Bridging the Gap: Combining Genomics and Transcriptomics Approaches to Understand Stylosanthes scabra, an Orphan Legume from the Brazilian Caatinga.</title>
        <authorList>
            <person name="Ferreira-Neto J.R.C."/>
            <person name="da Silva M.D."/>
            <person name="Binneck E."/>
            <person name="de Melo N.F."/>
            <person name="da Silva R.H."/>
            <person name="de Melo A.L.T.M."/>
            <person name="Pandolfi V."/>
            <person name="Bustamante F.O."/>
            <person name="Brasileiro-Vidal A.C."/>
            <person name="Benko-Iseppon A.M."/>
        </authorList>
    </citation>
    <scope>NUCLEOTIDE SEQUENCE [LARGE SCALE GENOMIC DNA]</scope>
    <source>
        <tissue evidence="2">Leaves</tissue>
    </source>
</reference>
<organism evidence="2 3">
    <name type="scientific">Stylosanthes scabra</name>
    <dbReference type="NCBI Taxonomy" id="79078"/>
    <lineage>
        <taxon>Eukaryota</taxon>
        <taxon>Viridiplantae</taxon>
        <taxon>Streptophyta</taxon>
        <taxon>Embryophyta</taxon>
        <taxon>Tracheophyta</taxon>
        <taxon>Spermatophyta</taxon>
        <taxon>Magnoliopsida</taxon>
        <taxon>eudicotyledons</taxon>
        <taxon>Gunneridae</taxon>
        <taxon>Pentapetalae</taxon>
        <taxon>rosids</taxon>
        <taxon>fabids</taxon>
        <taxon>Fabales</taxon>
        <taxon>Fabaceae</taxon>
        <taxon>Papilionoideae</taxon>
        <taxon>50 kb inversion clade</taxon>
        <taxon>dalbergioids sensu lato</taxon>
        <taxon>Dalbergieae</taxon>
        <taxon>Pterocarpus clade</taxon>
        <taxon>Stylosanthes</taxon>
    </lineage>
</organism>
<evidence type="ECO:0000256" key="1">
    <source>
        <dbReference type="SAM" id="MobiDB-lite"/>
    </source>
</evidence>
<evidence type="ECO:0000313" key="2">
    <source>
        <dbReference type="EMBL" id="MED6126788.1"/>
    </source>
</evidence>
<dbReference type="Proteomes" id="UP001341840">
    <property type="component" value="Unassembled WGS sequence"/>
</dbReference>